<dbReference type="PANTHER" id="PTHR42852:SF13">
    <property type="entry name" value="PROTEIN DIPZ"/>
    <property type="match status" value="1"/>
</dbReference>
<evidence type="ECO:0000313" key="5">
    <source>
        <dbReference type="EMBL" id="XBH12863.1"/>
    </source>
</evidence>
<dbReference type="GO" id="GO:0016491">
    <property type="term" value="F:oxidoreductase activity"/>
    <property type="evidence" value="ECO:0007669"/>
    <property type="project" value="InterPro"/>
</dbReference>
<dbReference type="PROSITE" id="PS51352">
    <property type="entry name" value="THIOREDOXIN_2"/>
    <property type="match status" value="1"/>
</dbReference>
<feature type="signal peptide" evidence="2">
    <location>
        <begin position="1"/>
        <end position="22"/>
    </location>
</feature>
<dbReference type="InterPro" id="IPR050553">
    <property type="entry name" value="Thioredoxin_ResA/DsbE_sf"/>
</dbReference>
<dbReference type="EMBL" id="CP121194">
    <property type="protein sequence ID" value="XBH09576.1"/>
    <property type="molecule type" value="Genomic_DNA"/>
</dbReference>
<evidence type="ECO:0000259" key="3">
    <source>
        <dbReference type="PROSITE" id="PS51352"/>
    </source>
</evidence>
<accession>A0AAU7D506</accession>
<dbReference type="PROSITE" id="PS00194">
    <property type="entry name" value="THIOREDOXIN_1"/>
    <property type="match status" value="1"/>
</dbReference>
<accession>A0AAU7CWK5</accession>
<feature type="domain" description="Thioredoxin" evidence="3">
    <location>
        <begin position="19"/>
        <end position="160"/>
    </location>
</feature>
<keyword evidence="2" id="KW-0732">Signal</keyword>
<dbReference type="PANTHER" id="PTHR42852">
    <property type="entry name" value="THIOL:DISULFIDE INTERCHANGE PROTEIN DSBE"/>
    <property type="match status" value="1"/>
</dbReference>
<keyword evidence="1" id="KW-0676">Redox-active center</keyword>
<dbReference type="InterPro" id="IPR017937">
    <property type="entry name" value="Thioredoxin_CS"/>
</dbReference>
<feature type="chain" id="PRO_5043288517" evidence="2">
    <location>
        <begin position="23"/>
        <end position="174"/>
    </location>
</feature>
<dbReference type="InterPro" id="IPR013766">
    <property type="entry name" value="Thioredoxin_domain"/>
</dbReference>
<sequence>MKKLIAIALCMACICVTRIADAKSVPSLVLKDTAGHSQKLSGLHGQIVVLSFWATWCAPCREELPRLSKLSEEFAGRNVHFVAVSIDDAKDRGKIEPYLMKQDIHLDVWVGGSAELLGRFGMGDIVPGTLILDEQGQVITRIMGEAKDEDIRSRLDWLLNGRQDPAPEQMLKRY</sequence>
<organism evidence="5">
    <name type="scientific">Edaphobacter paludis</name>
    <dbReference type="NCBI Taxonomy" id="3035702"/>
    <lineage>
        <taxon>Bacteria</taxon>
        <taxon>Pseudomonadati</taxon>
        <taxon>Acidobacteriota</taxon>
        <taxon>Terriglobia</taxon>
        <taxon>Terriglobales</taxon>
        <taxon>Acidobacteriaceae</taxon>
        <taxon>Edaphobacter</taxon>
    </lineage>
</organism>
<evidence type="ECO:0000256" key="1">
    <source>
        <dbReference type="ARBA" id="ARBA00023284"/>
    </source>
</evidence>
<evidence type="ECO:0000256" key="2">
    <source>
        <dbReference type="SAM" id="SignalP"/>
    </source>
</evidence>
<dbReference type="CDD" id="cd02966">
    <property type="entry name" value="TlpA_like_family"/>
    <property type="match status" value="1"/>
</dbReference>
<gene>
    <name evidence="4" type="ORF">P4G45_13935</name>
    <name evidence="5" type="ORF">P8936_14350</name>
</gene>
<dbReference type="EMBL" id="CP121195">
    <property type="protein sequence ID" value="XBH12863.1"/>
    <property type="molecule type" value="Genomic_DNA"/>
</dbReference>
<dbReference type="GO" id="GO:0016209">
    <property type="term" value="F:antioxidant activity"/>
    <property type="evidence" value="ECO:0007669"/>
    <property type="project" value="InterPro"/>
</dbReference>
<dbReference type="InterPro" id="IPR036249">
    <property type="entry name" value="Thioredoxin-like_sf"/>
</dbReference>
<dbReference type="Pfam" id="PF00578">
    <property type="entry name" value="AhpC-TSA"/>
    <property type="match status" value="1"/>
</dbReference>
<reference evidence="5" key="1">
    <citation type="submission" date="2023-03" db="EMBL/GenBank/DDBJ databases">
        <title>Edaphobacter sp.</title>
        <authorList>
            <person name="Huber K.J."/>
            <person name="Papendorf J."/>
            <person name="Pilke C."/>
            <person name="Bunk B."/>
            <person name="Sproeer C."/>
            <person name="Pester M."/>
        </authorList>
    </citation>
    <scope>NUCLEOTIDE SEQUENCE</scope>
    <source>
        <strain evidence="4">DSM 109919</strain>
        <strain evidence="5">DSM 109920</strain>
    </source>
</reference>
<dbReference type="KEGG" id="epl:P4G45_13935"/>
<evidence type="ECO:0000313" key="4">
    <source>
        <dbReference type="EMBL" id="XBH09576.1"/>
    </source>
</evidence>
<protein>
    <submittedName>
        <fullName evidence="5">TlpA disulfide reductase family protein</fullName>
    </submittedName>
</protein>
<name>A0AAU7D506_9BACT</name>
<dbReference type="RefSeq" id="WP_348267085.1">
    <property type="nucleotide sequence ID" value="NZ_CP121194.1"/>
</dbReference>
<dbReference type="AlphaFoldDB" id="A0AAU7D506"/>
<dbReference type="SUPFAM" id="SSF52833">
    <property type="entry name" value="Thioredoxin-like"/>
    <property type="match status" value="1"/>
</dbReference>
<dbReference type="InterPro" id="IPR000866">
    <property type="entry name" value="AhpC/TSA"/>
</dbReference>
<dbReference type="Gene3D" id="3.40.30.10">
    <property type="entry name" value="Glutaredoxin"/>
    <property type="match status" value="1"/>
</dbReference>
<proteinExistence type="predicted"/>